<organism evidence="3 4">
    <name type="scientific">Saccoglossus kowalevskii</name>
    <name type="common">Acorn worm</name>
    <dbReference type="NCBI Taxonomy" id="10224"/>
    <lineage>
        <taxon>Eukaryota</taxon>
        <taxon>Metazoa</taxon>
        <taxon>Hemichordata</taxon>
        <taxon>Enteropneusta</taxon>
        <taxon>Harrimaniidae</taxon>
        <taxon>Saccoglossus</taxon>
    </lineage>
</organism>
<sequence>MSGTNDKRDVEASNDNPPTYDEAQKGAPPTYEESIMSKIRTAKRESDGNKEFVTNVLQIICESVALMIGCLVCTALLTALPISMIVIGSMHKDECNAEPYIPIYLIVAGSFSLFICVTNVCGCVTKRGKKEDEEQSTGATACACCFTCISALGSVFLVCWYIAGNVWIYKAYEPSYEDPTASDYCDKTLYLFSFWFLNAGYILAGVGLCFGCVIGCCASRILSNVDED</sequence>
<accession>A0ABM0GUR1</accession>
<feature type="transmembrane region" description="Helical" evidence="2">
    <location>
        <begin position="137"/>
        <end position="163"/>
    </location>
</feature>
<dbReference type="RefSeq" id="XP_002737767.1">
    <property type="nucleotide sequence ID" value="XM_002737721.2"/>
</dbReference>
<dbReference type="GeneID" id="100374539"/>
<proteinExistence type="predicted"/>
<keyword evidence="3" id="KW-1185">Reference proteome</keyword>
<feature type="transmembrane region" description="Helical" evidence="2">
    <location>
        <begin position="199"/>
        <end position="222"/>
    </location>
</feature>
<feature type="compositionally biased region" description="Basic and acidic residues" evidence="1">
    <location>
        <begin position="1"/>
        <end position="11"/>
    </location>
</feature>
<protein>
    <submittedName>
        <fullName evidence="4">Uncharacterized protein LOC100374539</fullName>
    </submittedName>
</protein>
<name>A0ABM0GUR1_SACKO</name>
<feature type="transmembrane region" description="Helical" evidence="2">
    <location>
        <begin position="64"/>
        <end position="89"/>
    </location>
</feature>
<feature type="transmembrane region" description="Helical" evidence="2">
    <location>
        <begin position="101"/>
        <end position="125"/>
    </location>
</feature>
<dbReference type="PANTHER" id="PTHR33444">
    <property type="entry name" value="SI:DKEY-19B23.12-RELATED"/>
    <property type="match status" value="1"/>
</dbReference>
<evidence type="ECO:0000256" key="2">
    <source>
        <dbReference type="SAM" id="Phobius"/>
    </source>
</evidence>
<feature type="region of interest" description="Disordered" evidence="1">
    <location>
        <begin position="1"/>
        <end position="31"/>
    </location>
</feature>
<gene>
    <name evidence="4" type="primary">LOC100374539</name>
</gene>
<reference evidence="4" key="1">
    <citation type="submission" date="2025-08" db="UniProtKB">
        <authorList>
            <consortium name="RefSeq"/>
        </authorList>
    </citation>
    <scope>IDENTIFICATION</scope>
    <source>
        <tissue evidence="4">Testes</tissue>
    </source>
</reference>
<evidence type="ECO:0000256" key="1">
    <source>
        <dbReference type="SAM" id="MobiDB-lite"/>
    </source>
</evidence>
<keyword evidence="2" id="KW-1133">Transmembrane helix</keyword>
<keyword evidence="2" id="KW-0472">Membrane</keyword>
<dbReference type="InterPro" id="IPR040350">
    <property type="entry name" value="TMEM272"/>
</dbReference>
<evidence type="ECO:0000313" key="4">
    <source>
        <dbReference type="RefSeq" id="XP_002737767.1"/>
    </source>
</evidence>
<evidence type="ECO:0000313" key="3">
    <source>
        <dbReference type="Proteomes" id="UP000694865"/>
    </source>
</evidence>
<dbReference type="Proteomes" id="UP000694865">
    <property type="component" value="Unplaced"/>
</dbReference>
<keyword evidence="2" id="KW-0812">Transmembrane</keyword>
<dbReference type="PANTHER" id="PTHR33444:SF2">
    <property type="entry name" value="MARVEL DOMAIN-CONTAINING PROTEIN"/>
    <property type="match status" value="1"/>
</dbReference>